<dbReference type="Gene3D" id="3.90.1150.10">
    <property type="entry name" value="Aspartate Aminotransferase, domain 1"/>
    <property type="match status" value="1"/>
</dbReference>
<dbReference type="PANTHER" id="PTHR30244">
    <property type="entry name" value="TRANSAMINASE"/>
    <property type="match status" value="1"/>
</dbReference>
<dbReference type="InterPro" id="IPR015422">
    <property type="entry name" value="PyrdxlP-dep_Trfase_small"/>
</dbReference>
<evidence type="ECO:0000256" key="2">
    <source>
        <dbReference type="RuleBase" id="RU004508"/>
    </source>
</evidence>
<evidence type="ECO:0000256" key="1">
    <source>
        <dbReference type="ARBA" id="ARBA00037999"/>
    </source>
</evidence>
<dbReference type="SUPFAM" id="SSF53383">
    <property type="entry name" value="PLP-dependent transferases"/>
    <property type="match status" value="1"/>
</dbReference>
<dbReference type="Pfam" id="PF01041">
    <property type="entry name" value="DegT_DnrJ_EryC1"/>
    <property type="match status" value="1"/>
</dbReference>
<name>A0ABW6BPX2_9BACT</name>
<dbReference type="RefSeq" id="WP_377480630.1">
    <property type="nucleotide sequence ID" value="NZ_JBHUOX010000001.1"/>
</dbReference>
<dbReference type="Gene3D" id="3.40.640.10">
    <property type="entry name" value="Type I PLP-dependent aspartate aminotransferase-like (Major domain)"/>
    <property type="match status" value="1"/>
</dbReference>
<sequence length="377" mass="42127">MEAVKETLQSDYLTQGPKVAAFEKSFAEYVGAQFAVAVSNGTAALHLCTLALGVNEESRVITTPITFVASANCVRYCGGTIEFADINPDTALLDTDKVRQLLESQPRGYYSGIIPVDFAGNPVNMEELRALADAHGLWIIEDACHAPGGYFYDSKDEKQMCGNGKYADVAIFSFHPVKHIATGEGGMITTNNELLYKKLMRLRTHGITRDPDEMPENHGGWYMEMQELGFNYRIPDMLCALGISQLQRADTGLARRKGIAKIYDEAFKEVEGIRILDINQAALGAAGEKGHAYHLYVIRVQDRKGLYDFLRQHQIFAQVHYIPVHTMPYYRSLGHGKGDFPEAEQYYAECLSLPMYPSLTQEEQAFVIQKVKEFIGK</sequence>
<proteinExistence type="inferred from homology"/>
<dbReference type="InterPro" id="IPR015424">
    <property type="entry name" value="PyrdxlP-dep_Trfase"/>
</dbReference>
<dbReference type="InterPro" id="IPR000653">
    <property type="entry name" value="DegT/StrS_aminotransferase"/>
</dbReference>
<dbReference type="PIRSF" id="PIRSF000390">
    <property type="entry name" value="PLP_StrS"/>
    <property type="match status" value="1"/>
</dbReference>
<gene>
    <name evidence="3" type="primary">pseC</name>
    <name evidence="3" type="ORF">ACFS7Z_00430</name>
</gene>
<keyword evidence="2" id="KW-0663">Pyridoxal phosphate</keyword>
<reference evidence="4" key="1">
    <citation type="journal article" date="2019" name="Int. J. Syst. Evol. Microbiol.">
        <title>The Global Catalogue of Microorganisms (GCM) 10K type strain sequencing project: providing services to taxonomists for standard genome sequencing and annotation.</title>
        <authorList>
            <consortium name="The Broad Institute Genomics Platform"/>
            <consortium name="The Broad Institute Genome Sequencing Center for Infectious Disease"/>
            <person name="Wu L."/>
            <person name="Ma J."/>
        </authorList>
    </citation>
    <scope>NUCLEOTIDE SEQUENCE [LARGE SCALE GENOMIC DNA]</scope>
    <source>
        <strain evidence="4">KCTC 23984</strain>
    </source>
</reference>
<organism evidence="3 4">
    <name type="scientific">Pontibacter toksunensis</name>
    <dbReference type="NCBI Taxonomy" id="1332631"/>
    <lineage>
        <taxon>Bacteria</taxon>
        <taxon>Pseudomonadati</taxon>
        <taxon>Bacteroidota</taxon>
        <taxon>Cytophagia</taxon>
        <taxon>Cytophagales</taxon>
        <taxon>Hymenobacteraceae</taxon>
        <taxon>Pontibacter</taxon>
    </lineage>
</organism>
<evidence type="ECO:0000313" key="4">
    <source>
        <dbReference type="Proteomes" id="UP001597641"/>
    </source>
</evidence>
<dbReference type="GO" id="GO:0008483">
    <property type="term" value="F:transaminase activity"/>
    <property type="evidence" value="ECO:0007669"/>
    <property type="project" value="UniProtKB-KW"/>
</dbReference>
<accession>A0ABW6BPX2</accession>
<dbReference type="NCBIfam" id="TIGR03588">
    <property type="entry name" value="PseC"/>
    <property type="match status" value="1"/>
</dbReference>
<keyword evidence="3" id="KW-0808">Transferase</keyword>
<protein>
    <submittedName>
        <fullName evidence="3">UDP-4-amino-4, 6-dideoxy-N-acetyl-beta-L-altrosamine transaminase</fullName>
        <ecNumber evidence="3">2.6.1.92</ecNumber>
    </submittedName>
</protein>
<dbReference type="EMBL" id="JBHUOX010000001">
    <property type="protein sequence ID" value="MFD2998809.1"/>
    <property type="molecule type" value="Genomic_DNA"/>
</dbReference>
<comment type="similarity">
    <text evidence="1 2">Belongs to the DegT/DnrJ/EryC1 family.</text>
</comment>
<dbReference type="EC" id="2.6.1.92" evidence="3"/>
<dbReference type="InterPro" id="IPR015421">
    <property type="entry name" value="PyrdxlP-dep_Trfase_major"/>
</dbReference>
<dbReference type="InterPro" id="IPR020026">
    <property type="entry name" value="PseC"/>
</dbReference>
<dbReference type="CDD" id="cd00616">
    <property type="entry name" value="AHBA_syn"/>
    <property type="match status" value="1"/>
</dbReference>
<evidence type="ECO:0000313" key="3">
    <source>
        <dbReference type="EMBL" id="MFD2998809.1"/>
    </source>
</evidence>
<keyword evidence="3" id="KW-0032">Aminotransferase</keyword>
<keyword evidence="4" id="KW-1185">Reference proteome</keyword>
<comment type="caution">
    <text evidence="3">The sequence shown here is derived from an EMBL/GenBank/DDBJ whole genome shotgun (WGS) entry which is preliminary data.</text>
</comment>
<dbReference type="Proteomes" id="UP001597641">
    <property type="component" value="Unassembled WGS sequence"/>
</dbReference>
<dbReference type="PANTHER" id="PTHR30244:SF34">
    <property type="entry name" value="DTDP-4-AMINO-4,6-DIDEOXYGALACTOSE TRANSAMINASE"/>
    <property type="match status" value="1"/>
</dbReference>